<dbReference type="GO" id="GO:0016192">
    <property type="term" value="P:vesicle-mediated transport"/>
    <property type="evidence" value="ECO:0007669"/>
    <property type="project" value="InterPro"/>
</dbReference>
<gene>
    <name evidence="9" type="ORF">N0F65_007237</name>
</gene>
<dbReference type="Gene3D" id="1.20.58.400">
    <property type="entry name" value="t-snare proteins"/>
    <property type="match status" value="1"/>
</dbReference>
<feature type="transmembrane region" description="Helical" evidence="7">
    <location>
        <begin position="590"/>
        <end position="611"/>
    </location>
</feature>
<dbReference type="SUPFAM" id="SSF58038">
    <property type="entry name" value="SNARE fusion complex"/>
    <property type="match status" value="1"/>
</dbReference>
<sequence>AVGRIVPIQFELQSKPIPRPKRYDGLAATQRTRHRSNGSRINPEQLQVLTHSPHPVLPSVNSPAHVIAFTMAQDLWVLGVALSLTATLFGTLGKVLLKLAHTSSQTYTIKLAATLCVFVLNPVFDALSYAYAAQSILAPMAGFSVVWNIVLSPYVLKEKLSIHDIKGTALILVGCVMVGISGSHATPTHHSDEIYALFSGSTFMRYAVAAISAAVWLVWIIYTFDRTDGWRRFAYGALSGLVGGNLFFLKASVELLAEGGHIWSCVETYLIFAGALASAGGGIYVLDLGLREYDALYLVAIYQTFLIIIGSISGVIFFHENSDMQSWWQALVYPVSIITTVAGVVILSDKHQEHETSAAEEKLLSGHEETPLVVSGSSVNHGAISSSLHLLDYHSMTTIFDGYDEEYRALASDISKKISEVATYEDEREKKKTSLQHIGDLLTQANQLIQQMELEVRSLDAATRRELSKKVDQYKKSLASLGEDHKKIKEKEEREGLFGDRDAMAMSSADQRNRMKAATEKMKGTTDKIEAARRTVAETEEVALAITDELGRNREKIAAAHSKVKSVNEMARRGDSIVGRMSARDKRQRTALMAAAGFIGIAILLVIYFGIFKRK</sequence>
<organism evidence="9 10">
    <name type="scientific">Lagenidium giganteum</name>
    <dbReference type="NCBI Taxonomy" id="4803"/>
    <lineage>
        <taxon>Eukaryota</taxon>
        <taxon>Sar</taxon>
        <taxon>Stramenopiles</taxon>
        <taxon>Oomycota</taxon>
        <taxon>Peronosporomycetes</taxon>
        <taxon>Pythiales</taxon>
        <taxon>Pythiaceae</taxon>
    </lineage>
</organism>
<evidence type="ECO:0000313" key="10">
    <source>
        <dbReference type="Proteomes" id="UP001146120"/>
    </source>
</evidence>
<keyword evidence="10" id="KW-1185">Reference proteome</keyword>
<comment type="caution">
    <text evidence="9">The sequence shown here is derived from an EMBL/GenBank/DDBJ whole genome shotgun (WGS) entry which is preliminary data.</text>
</comment>
<comment type="similarity">
    <text evidence="2">Belongs to the VTI1 family.</text>
</comment>
<keyword evidence="4 7" id="KW-1133">Transmembrane helix</keyword>
<dbReference type="PANTHER" id="PTHR12570:SF9">
    <property type="entry name" value="MAGNESIUM TRANSPORTER NIPA8-RELATED"/>
    <property type="match status" value="1"/>
</dbReference>
<proteinExistence type="inferred from homology"/>
<keyword evidence="6" id="KW-0175">Coiled coil</keyword>
<dbReference type="EMBL" id="DAKRPA010000032">
    <property type="protein sequence ID" value="DBA02418.1"/>
    <property type="molecule type" value="Genomic_DNA"/>
</dbReference>
<feature type="coiled-coil region" evidence="6">
    <location>
        <begin position="442"/>
        <end position="491"/>
    </location>
</feature>
<protein>
    <recommendedName>
        <fullName evidence="8">Vesicle transport v-SNARE N-terminal domain-containing protein</fullName>
    </recommendedName>
</protein>
<dbReference type="InterPro" id="IPR008521">
    <property type="entry name" value="Mg_trans_NIPA"/>
</dbReference>
<feature type="coiled-coil region" evidence="6">
    <location>
        <begin position="515"/>
        <end position="542"/>
    </location>
</feature>
<dbReference type="Pfam" id="PF05653">
    <property type="entry name" value="Mg_trans_NIPA"/>
    <property type="match status" value="1"/>
</dbReference>
<evidence type="ECO:0000256" key="2">
    <source>
        <dbReference type="ARBA" id="ARBA00006108"/>
    </source>
</evidence>
<name>A0AAV2ZB35_9STRA</name>
<dbReference type="SUPFAM" id="SSF47661">
    <property type="entry name" value="t-snare proteins"/>
    <property type="match status" value="1"/>
</dbReference>
<reference evidence="9" key="1">
    <citation type="submission" date="2022-11" db="EMBL/GenBank/DDBJ databases">
        <authorList>
            <person name="Morgan W.R."/>
            <person name="Tartar A."/>
        </authorList>
    </citation>
    <scope>NUCLEOTIDE SEQUENCE</scope>
    <source>
        <strain evidence="9">ARSEF 373</strain>
    </source>
</reference>
<evidence type="ECO:0000256" key="4">
    <source>
        <dbReference type="ARBA" id="ARBA00022989"/>
    </source>
</evidence>
<reference evidence="9" key="2">
    <citation type="journal article" date="2023" name="Microbiol Resour">
        <title>Decontamination and Annotation of the Draft Genome Sequence of the Oomycete Lagenidium giganteum ARSEF 373.</title>
        <authorList>
            <person name="Morgan W.R."/>
            <person name="Tartar A."/>
        </authorList>
    </citation>
    <scope>NUCLEOTIDE SEQUENCE</scope>
    <source>
        <strain evidence="9">ARSEF 373</strain>
    </source>
</reference>
<comment type="subcellular location">
    <subcellularLocation>
        <location evidence="1">Membrane</location>
        <topology evidence="1">Multi-pass membrane protein</topology>
    </subcellularLocation>
</comment>
<keyword evidence="5 7" id="KW-0472">Membrane</keyword>
<dbReference type="GO" id="GO:0006886">
    <property type="term" value="P:intracellular protein transport"/>
    <property type="evidence" value="ECO:0007669"/>
    <property type="project" value="InterPro"/>
</dbReference>
<dbReference type="GO" id="GO:0015095">
    <property type="term" value="F:magnesium ion transmembrane transporter activity"/>
    <property type="evidence" value="ECO:0007669"/>
    <property type="project" value="InterPro"/>
</dbReference>
<dbReference type="InterPro" id="IPR007705">
    <property type="entry name" value="Vesicle_trsprt_v-SNARE_N"/>
</dbReference>
<feature type="transmembrane region" description="Helical" evidence="7">
    <location>
        <begin position="295"/>
        <end position="318"/>
    </location>
</feature>
<dbReference type="Proteomes" id="UP001146120">
    <property type="component" value="Unassembled WGS sequence"/>
</dbReference>
<dbReference type="Pfam" id="PF05008">
    <property type="entry name" value="V-SNARE"/>
    <property type="match status" value="1"/>
</dbReference>
<feature type="transmembrane region" description="Helical" evidence="7">
    <location>
        <begin position="109"/>
        <end position="130"/>
    </location>
</feature>
<feature type="transmembrane region" description="Helical" evidence="7">
    <location>
        <begin position="168"/>
        <end position="186"/>
    </location>
</feature>
<feature type="transmembrane region" description="Helical" evidence="7">
    <location>
        <begin position="136"/>
        <end position="156"/>
    </location>
</feature>
<feature type="transmembrane region" description="Helical" evidence="7">
    <location>
        <begin position="330"/>
        <end position="347"/>
    </location>
</feature>
<feature type="transmembrane region" description="Helical" evidence="7">
    <location>
        <begin position="233"/>
        <end position="249"/>
    </location>
</feature>
<dbReference type="InterPro" id="IPR038407">
    <property type="entry name" value="v-SNARE_N_sf"/>
</dbReference>
<evidence type="ECO:0000259" key="8">
    <source>
        <dbReference type="Pfam" id="PF05008"/>
    </source>
</evidence>
<evidence type="ECO:0000313" key="9">
    <source>
        <dbReference type="EMBL" id="DBA02418.1"/>
    </source>
</evidence>
<dbReference type="AlphaFoldDB" id="A0AAV2ZB35"/>
<dbReference type="PANTHER" id="PTHR12570">
    <property type="match status" value="1"/>
</dbReference>
<feature type="transmembrane region" description="Helical" evidence="7">
    <location>
        <begin position="269"/>
        <end position="288"/>
    </location>
</feature>
<dbReference type="GO" id="GO:0016020">
    <property type="term" value="C:membrane"/>
    <property type="evidence" value="ECO:0007669"/>
    <property type="project" value="UniProtKB-SubCell"/>
</dbReference>
<dbReference type="SUPFAM" id="SSF103481">
    <property type="entry name" value="Multidrug resistance efflux transporter EmrE"/>
    <property type="match status" value="1"/>
</dbReference>
<evidence type="ECO:0000256" key="1">
    <source>
        <dbReference type="ARBA" id="ARBA00004141"/>
    </source>
</evidence>
<dbReference type="InterPro" id="IPR010989">
    <property type="entry name" value="SNARE"/>
</dbReference>
<dbReference type="Gene3D" id="1.20.5.110">
    <property type="match status" value="1"/>
</dbReference>
<keyword evidence="3 7" id="KW-0812">Transmembrane</keyword>
<feature type="non-terminal residue" evidence="9">
    <location>
        <position position="1"/>
    </location>
</feature>
<dbReference type="Gene3D" id="1.10.3730.20">
    <property type="match status" value="1"/>
</dbReference>
<dbReference type="InterPro" id="IPR037185">
    <property type="entry name" value="EmrE-like"/>
</dbReference>
<accession>A0AAV2ZB35</accession>
<evidence type="ECO:0000256" key="5">
    <source>
        <dbReference type="ARBA" id="ARBA00023136"/>
    </source>
</evidence>
<evidence type="ECO:0000256" key="7">
    <source>
        <dbReference type="SAM" id="Phobius"/>
    </source>
</evidence>
<feature type="domain" description="Vesicle transport v-SNARE N-terminal" evidence="8">
    <location>
        <begin position="396"/>
        <end position="488"/>
    </location>
</feature>
<feature type="transmembrane region" description="Helical" evidence="7">
    <location>
        <begin position="75"/>
        <end position="97"/>
    </location>
</feature>
<evidence type="ECO:0000256" key="3">
    <source>
        <dbReference type="ARBA" id="ARBA00022692"/>
    </source>
</evidence>
<evidence type="ECO:0000256" key="6">
    <source>
        <dbReference type="SAM" id="Coils"/>
    </source>
</evidence>
<dbReference type="CDD" id="cd15862">
    <property type="entry name" value="SNARE_Vti1"/>
    <property type="match status" value="1"/>
</dbReference>
<feature type="transmembrane region" description="Helical" evidence="7">
    <location>
        <begin position="206"/>
        <end position="224"/>
    </location>
</feature>